<keyword evidence="2" id="KW-1185">Reference proteome</keyword>
<reference evidence="1 2" key="1">
    <citation type="submission" date="2017-09" db="EMBL/GenBank/DDBJ databases">
        <title>Genomics of the genus Arcobacter.</title>
        <authorList>
            <person name="Perez-Cataluna A."/>
            <person name="Figueras M.J."/>
            <person name="Salas-Masso N."/>
        </authorList>
    </citation>
    <scope>NUCLEOTIDE SEQUENCE [LARGE SCALE GENOMIC DNA]</scope>
    <source>
        <strain evidence="1 2">CECT 7386</strain>
    </source>
</reference>
<gene>
    <name evidence="1" type="ORF">CP985_12495</name>
</gene>
<dbReference type="Proteomes" id="UP000290092">
    <property type="component" value="Unassembled WGS sequence"/>
</dbReference>
<protein>
    <recommendedName>
        <fullName evidence="3">Peroxide stress protein YaaA</fullName>
    </recommendedName>
</protein>
<organism evidence="1 2">
    <name type="scientific">Malaciobacter mytili LMG 24559</name>
    <dbReference type="NCBI Taxonomy" id="1032238"/>
    <lineage>
        <taxon>Bacteria</taxon>
        <taxon>Pseudomonadati</taxon>
        <taxon>Campylobacterota</taxon>
        <taxon>Epsilonproteobacteria</taxon>
        <taxon>Campylobacterales</taxon>
        <taxon>Arcobacteraceae</taxon>
        <taxon>Malaciobacter</taxon>
    </lineage>
</organism>
<dbReference type="GO" id="GO:0033194">
    <property type="term" value="P:response to hydroperoxide"/>
    <property type="evidence" value="ECO:0007669"/>
    <property type="project" value="TreeGrafter"/>
</dbReference>
<evidence type="ECO:0000313" key="2">
    <source>
        <dbReference type="Proteomes" id="UP000290092"/>
    </source>
</evidence>
<comment type="caution">
    <text evidence="1">The sequence shown here is derived from an EMBL/GenBank/DDBJ whole genome shotgun (WGS) entry which is preliminary data.</text>
</comment>
<sequence length="245" mass="28515">MKILLAPAETKNEGGKDSSFSIDSFFLKHLYEKRLEIIRAYEEYISSLSLEELSSWFGLKNLKEVEKYKHTLASKPTMKAIQRYNGVAFDALNYNSLNEKAQKYIDENVVLFSNLFGPVKAQDLIPDYKYKQGAKLPKLNVEKFYLENFSKALDEYLGEEIIDLRAGHYEKFYKITKANVLTFKFIKEGKVISHWAKYYRGILLKYLAENSVSSIAEFMTLNIEGLKLKEIQEKKNIKLLIMEIE</sequence>
<dbReference type="AlphaFoldDB" id="A0AAX2AEY0"/>
<evidence type="ECO:0000313" key="1">
    <source>
        <dbReference type="EMBL" id="RXK13760.1"/>
    </source>
</evidence>
<dbReference type="InterPro" id="IPR005583">
    <property type="entry name" value="YaaA"/>
</dbReference>
<dbReference type="PANTHER" id="PTHR30283">
    <property type="entry name" value="PEROXIDE STRESS RESPONSE PROTEIN YAAA"/>
    <property type="match status" value="1"/>
</dbReference>
<accession>A0AAX2AEY0</accession>
<dbReference type="Pfam" id="PF03883">
    <property type="entry name" value="H2O2_YaaD"/>
    <property type="match status" value="1"/>
</dbReference>
<dbReference type="PANTHER" id="PTHR30283:SF4">
    <property type="entry name" value="PEROXIDE STRESS RESISTANCE PROTEIN YAAA"/>
    <property type="match status" value="1"/>
</dbReference>
<proteinExistence type="predicted"/>
<dbReference type="EMBL" id="NXID01000055">
    <property type="protein sequence ID" value="RXK13760.1"/>
    <property type="molecule type" value="Genomic_DNA"/>
</dbReference>
<dbReference type="KEGG" id="amyt:AMYT_2724"/>
<dbReference type="RefSeq" id="WP_114843061.1">
    <property type="nucleotide sequence ID" value="NZ_CP031219.1"/>
</dbReference>
<name>A0AAX2AEY0_9BACT</name>
<evidence type="ECO:0008006" key="3">
    <source>
        <dbReference type="Google" id="ProtNLM"/>
    </source>
</evidence>
<dbReference type="GO" id="GO:0005829">
    <property type="term" value="C:cytosol"/>
    <property type="evidence" value="ECO:0007669"/>
    <property type="project" value="TreeGrafter"/>
</dbReference>